<dbReference type="AlphaFoldDB" id="A0A7W8L850"/>
<dbReference type="Pfam" id="PF08240">
    <property type="entry name" value="ADH_N"/>
    <property type="match status" value="1"/>
</dbReference>
<gene>
    <name evidence="3" type="ORF">HDG41_004363</name>
</gene>
<dbReference type="SUPFAM" id="SSF50129">
    <property type="entry name" value="GroES-like"/>
    <property type="match status" value="1"/>
</dbReference>
<evidence type="ECO:0000256" key="1">
    <source>
        <dbReference type="ARBA" id="ARBA00023002"/>
    </source>
</evidence>
<dbReference type="InterPro" id="IPR050129">
    <property type="entry name" value="Zn_alcohol_dh"/>
</dbReference>
<evidence type="ECO:0000259" key="2">
    <source>
        <dbReference type="SMART" id="SM00829"/>
    </source>
</evidence>
<reference evidence="3 4" key="1">
    <citation type="submission" date="2020-08" db="EMBL/GenBank/DDBJ databases">
        <title>Genomic Encyclopedia of Type Strains, Phase IV (KMG-V): Genome sequencing to study the core and pangenomes of soil and plant-associated prokaryotes.</title>
        <authorList>
            <person name="Whitman W."/>
        </authorList>
    </citation>
    <scope>NUCLEOTIDE SEQUENCE [LARGE SCALE GENOMIC DNA]</scope>
    <source>
        <strain evidence="3 4">JPY162</strain>
    </source>
</reference>
<dbReference type="Gene3D" id="3.40.50.720">
    <property type="entry name" value="NAD(P)-binding Rossmann-like Domain"/>
    <property type="match status" value="1"/>
</dbReference>
<dbReference type="InterPro" id="IPR013154">
    <property type="entry name" value="ADH-like_N"/>
</dbReference>
<dbReference type="Proteomes" id="UP000592820">
    <property type="component" value="Unassembled WGS sequence"/>
</dbReference>
<dbReference type="Pfam" id="PF00107">
    <property type="entry name" value="ADH_zinc_N"/>
    <property type="match status" value="1"/>
</dbReference>
<dbReference type="Gene3D" id="3.90.180.10">
    <property type="entry name" value="Medium-chain alcohol dehydrogenases, catalytic domain"/>
    <property type="match status" value="1"/>
</dbReference>
<accession>A0A7W8L850</accession>
<dbReference type="GO" id="GO:0016491">
    <property type="term" value="F:oxidoreductase activity"/>
    <property type="evidence" value="ECO:0007669"/>
    <property type="project" value="UniProtKB-KW"/>
</dbReference>
<evidence type="ECO:0000313" key="3">
    <source>
        <dbReference type="EMBL" id="MBB5402277.1"/>
    </source>
</evidence>
<proteinExistence type="predicted"/>
<protein>
    <submittedName>
        <fullName evidence="3">2-desacetyl-2-hydroxyethyl bacteriochlorophyllide A dehydrogenase</fullName>
    </submittedName>
</protein>
<organism evidence="3 4">
    <name type="scientific">Paraburkholderia youngii</name>
    <dbReference type="NCBI Taxonomy" id="2782701"/>
    <lineage>
        <taxon>Bacteria</taxon>
        <taxon>Pseudomonadati</taxon>
        <taxon>Pseudomonadota</taxon>
        <taxon>Betaproteobacteria</taxon>
        <taxon>Burkholderiales</taxon>
        <taxon>Burkholderiaceae</taxon>
        <taxon>Paraburkholderia</taxon>
    </lineage>
</organism>
<dbReference type="InterPro" id="IPR020843">
    <property type="entry name" value="ER"/>
</dbReference>
<keyword evidence="1" id="KW-0560">Oxidoreductase</keyword>
<dbReference type="InterPro" id="IPR013149">
    <property type="entry name" value="ADH-like_C"/>
</dbReference>
<sequence>MTMKTVICEQPGQLALAERAMPNAGPDDVLIRIRRVGICGTDFHIFTGNQPYLSYPRVMGHELAGIVEAAPAGARVAAGDQVYVMPYLSCGRCVACRAGKGNCCVNIRVLGVHTDGGMTEYLAVPQAFVFKADGVTLDQAAMLEFLAIGAHAVARADVQAGQRALVVGAGPIGMAVTIFAKLRGAEVSVLDGRADRLSVCAGALRADHTVLLDTTDAATDAAQLAALTDNEFFDVVFDATGNVKAMERGLQFVAHGGKYVLVSIVSERISFADPEFHKRETTLLASRNATVADFETVLEAMRAGKIPTAALNTHVVELANLPGEFPKLLKPDAGVIKALVAC</sequence>
<dbReference type="PANTHER" id="PTHR43401">
    <property type="entry name" value="L-THREONINE 3-DEHYDROGENASE"/>
    <property type="match status" value="1"/>
</dbReference>
<name>A0A7W8L850_9BURK</name>
<feature type="domain" description="Enoyl reductase (ER)" evidence="2">
    <location>
        <begin position="12"/>
        <end position="306"/>
    </location>
</feature>
<comment type="caution">
    <text evidence="3">The sequence shown here is derived from an EMBL/GenBank/DDBJ whole genome shotgun (WGS) entry which is preliminary data.</text>
</comment>
<evidence type="ECO:0000313" key="4">
    <source>
        <dbReference type="Proteomes" id="UP000592820"/>
    </source>
</evidence>
<dbReference type="CDD" id="cd08261">
    <property type="entry name" value="Zn_ADH7"/>
    <property type="match status" value="1"/>
</dbReference>
<dbReference type="SMART" id="SM00829">
    <property type="entry name" value="PKS_ER"/>
    <property type="match status" value="1"/>
</dbReference>
<dbReference type="InterPro" id="IPR011032">
    <property type="entry name" value="GroES-like_sf"/>
</dbReference>
<dbReference type="EMBL" id="JACHDE010000007">
    <property type="protein sequence ID" value="MBB5402277.1"/>
    <property type="molecule type" value="Genomic_DNA"/>
</dbReference>
<dbReference type="PANTHER" id="PTHR43401:SF3">
    <property type="entry name" value="L-GALACTONATE-5-DEHYDROGENASE"/>
    <property type="match status" value="1"/>
</dbReference>
<dbReference type="SUPFAM" id="SSF51735">
    <property type="entry name" value="NAD(P)-binding Rossmann-fold domains"/>
    <property type="match status" value="1"/>
</dbReference>
<dbReference type="InterPro" id="IPR036291">
    <property type="entry name" value="NAD(P)-bd_dom_sf"/>
</dbReference>